<keyword evidence="2" id="KW-1185">Reference proteome</keyword>
<proteinExistence type="predicted"/>
<protein>
    <submittedName>
        <fullName evidence="1">1657_t:CDS:1</fullName>
    </submittedName>
</protein>
<reference evidence="1" key="1">
    <citation type="submission" date="2021-06" db="EMBL/GenBank/DDBJ databases">
        <authorList>
            <person name="Kallberg Y."/>
            <person name="Tangrot J."/>
            <person name="Rosling A."/>
        </authorList>
    </citation>
    <scope>NUCLEOTIDE SEQUENCE</scope>
    <source>
        <strain evidence="1">IL203A</strain>
    </source>
</reference>
<evidence type="ECO:0000313" key="1">
    <source>
        <dbReference type="EMBL" id="CAG8545836.1"/>
    </source>
</evidence>
<sequence>MESEKDTSTHFTTASRMFKFKYNKPGSDISFDYEFDTIDDDISVISSVEESIDDNSEYLKKNNDVDHVINYSEVVNTKHNTKTWINVLDKYFIDTNLPENITQIIDQTELESILVNFFVVLKKQNGQPYAPSSIHNCYCAISRHLQKYSCIEPKPNIYNKNLFPRLYSTVDGKIKFVQDNNPHQVKKADSLSFNEIIQILNHEKMLEDTPIAITFRVYFWLCLLCGLRGGDARRLEFDHVKPTPGKSLQVVIPREKNHAGGIKNLHNAGRICEIPPDMNGKFTPVSDILYYMYRPLDRHSHEKMIREICHIISIDTNLKKITNHSIRRTAIQILTQLNVSTDRIMAFSSHRSPGGVASYQTFTRNILHNTVSMMIPSVEQDNTASLSNNQDITTIRSPLDSLLNNQETATIQSPLASLSITSSRQISSPILQKRIRAARKFKPFDASKPFISPLKSRNNSSLNVQVINNKAQQFHPFKSHDNDSSDIRIVEETQQILPSVSSNSIDNLPRVTIENCNNCKVEIKITLQK</sequence>
<organism evidence="1 2">
    <name type="scientific">Dentiscutata heterogama</name>
    <dbReference type="NCBI Taxonomy" id="1316150"/>
    <lineage>
        <taxon>Eukaryota</taxon>
        <taxon>Fungi</taxon>
        <taxon>Fungi incertae sedis</taxon>
        <taxon>Mucoromycota</taxon>
        <taxon>Glomeromycotina</taxon>
        <taxon>Glomeromycetes</taxon>
        <taxon>Diversisporales</taxon>
        <taxon>Gigasporaceae</taxon>
        <taxon>Dentiscutata</taxon>
    </lineage>
</organism>
<dbReference type="Proteomes" id="UP000789702">
    <property type="component" value="Unassembled WGS sequence"/>
</dbReference>
<comment type="caution">
    <text evidence="1">The sequence shown here is derived from an EMBL/GenBank/DDBJ whole genome shotgun (WGS) entry which is preliminary data.</text>
</comment>
<accession>A0ACA9LWG0</accession>
<dbReference type="EMBL" id="CAJVPU010005298">
    <property type="protein sequence ID" value="CAG8545836.1"/>
    <property type="molecule type" value="Genomic_DNA"/>
</dbReference>
<gene>
    <name evidence="1" type="ORF">DHETER_LOCUS5005</name>
</gene>
<evidence type="ECO:0000313" key="2">
    <source>
        <dbReference type="Proteomes" id="UP000789702"/>
    </source>
</evidence>
<name>A0ACA9LWG0_9GLOM</name>